<dbReference type="InterPro" id="IPR022385">
    <property type="entry name" value="Rhs_assc_core"/>
</dbReference>
<dbReference type="PROSITE" id="PS51318">
    <property type="entry name" value="TAT"/>
    <property type="match status" value="1"/>
</dbReference>
<evidence type="ECO:0000313" key="6">
    <source>
        <dbReference type="Proteomes" id="UP000755585"/>
    </source>
</evidence>
<sequence length="2094" mass="224831">MRYRRHLLLASTAGVLAVSLVATTPGVAPAALTPAKHTASHGKPAREPSVPVQDLPAKPGLPDRDSEHAITAVAQPQWPAPGRAEVAVPRPQAQPVDWTTTLSGHANTTITGPATQAGSLPIRIGPTAAANKAAATKTAATKAAAKAAAGQAVADSPSKVAVELLGPTGNQLRFRINRTDGVTKTGKVSLRLDYSGFRQAFGGDWSTRLQVVSVPDCAGCTPVRLPSHNDGKGEISADVPAGAGPATFALSAAAAGPAGDGTATSLTPTATWQVGGSSGDFSWSYPMQVPPSLGGPKPTLALGYASGSVDGRTTAANSQASWVGAGFEFAPGGTIERRYASCASKTEQKGNNGTGVTGDFCWATDNATFTLNGAGGELVLDDQTQTWHSRTDDGLTIEKLSGADNGDGGPATGLAAKGEYWRITDKSGTQYYFGLNKLPGASGSTNSAWTVPVAGNNPGEPCHATAFVDSFCQQAYRWNLDYVVDRHGNTMSFYYDVETNKYGRAGKSTLVADYVRAGNLNRIEYGQQAGKLADNTAKVAQVRFETAERCLKASGCVASDYVDTPLDQECTSTTNCGDLLYPSFWTKKRLSRVVTEVWRGTAYQPVESWTLRQSFLDPNDGGRSGMLWLEGITSTGLVGGSKALPEVTFAAQLLPNRLIGPDSQGQPALIWPRIKTITYGTGGQVAVNYLGPDCTVPSDLPPVDNNGKRCYPIKWTPKDQAERQDWFAKYVVNQVTESDLVGGTPGQVTNIAYPEAPAWRHDEEDGLVEVDRKTWSQWRGYEKVKVTTGNGTDGPATVKMNIYYRGMDGDVRQDGSVKTVDVTDSTGAKSADLNPLAGKLREQTTYSGSTVVDRSITDQWVSKDPTATRVKAWGTTKAYRVQDKAIRQDQAVGSGWLQSSSSNAYDEATGRLTAKTDLGNLADPNDDVCTRYEYFDNPAAGIAELPSREQTVKVACDKPWTNKDVLSDTKTSYDPANGDKLAVQRLSGFDTGGQPTYQTVSTADYDTFGRVRHTNDALQRTTTVDYAPAAGGPLTTTKTTQPNGQTATSSLDPAWGEEVAVTDVAGRTTRTTRDPLGRSVQTWLPGNTSSTPNSAADYSNEPGKPGVVSTTSLRADGSTELTREFSDGLMRRRQTQSEAADGIGRIVTDYITDSRGQQVKQNGPYANDAPIGFEIVKPTDEKEVPAQKLTSYDALGRPQQESFLSLGATQWTRTHTNGTGVETIEPPAGDQATTRITDLQGRLVELRSYHGNKATGTYDKTSYTYTPAGQLASVTDPAGNVWQYTYDVRGRKIEENDPDRGTTTYTYNDLDQVATTTDARKVTLTYGYDDLGRQVTVKNGDTLLTEWKYDTIKPGSLTSATRYVGGNAYTLRYTGYDDGGRPTGTELVIPASEGKLGGTYPVSTTYTADGQLKTTTTPGRGGLPDETVTVGYDQRSRPISLTGASSYVSETDYTPYGETSRIQMANGGNWAEQLFEYEPGSHRLSRSSMLTPNGYESDVRYGYDPAGNIVKATDTPTTVDAKDTQCFGYDDYRRLTQAWTPSSGDCGPVPDKNALGGPAPYWYSWTFDAIGNRKSEQRITPGGQTNATYEYPATGQPQPHAVQKVTTAGTGGTRVDQYGYDLDGNLQTRTKGGVTDTLAWTDDGKLGQLAGNGKTSSSIYAADGSRILRKDASGTTLFIGDTELQLKPDGSLVGTRYYALGDQQVAVRTGNKVTWVSGDHHGTMTVSVDADTLAVQRRRITPYGEVRGTAPTAWPGQRGFVGGVQDDQTGLVHLGAREYDPDSGRFISADPQLDTEDPQQMNAYAYANNSPVTFSDPDGQRYVTETVTTLREVVKVVYKRITEEKERLVRHTRLLILSVGLYLAFRAMGWNSLANALLVYASYVVREIIRITRTIRELVKVQERVTRKLKRWVGDAEAKDLDRMLRQSKDTLAAAERIAARANAVLTWAYQLRAANSQGGGGGGGGSGRPPIDIGNNDPGDLPWGTVLTGGLAGKNIGDFFGEVTKDGGTWKDVFVKFKGNIAGLVVTSWLQMAWNDSNEPGGFNVPKALSWTAPFPRFMYWLYQMDSPAPQRPDNTDPKSGCGVYAMGAGSRC</sequence>
<dbReference type="Pfam" id="PF25023">
    <property type="entry name" value="TEN_YD-shell"/>
    <property type="match status" value="1"/>
</dbReference>
<keyword evidence="1" id="KW-0677">Repeat</keyword>
<feature type="region of interest" description="Disordered" evidence="2">
    <location>
        <begin position="1070"/>
        <end position="1109"/>
    </location>
</feature>
<dbReference type="InterPro" id="IPR050708">
    <property type="entry name" value="T6SS_VgrG/RHS"/>
</dbReference>
<dbReference type="EMBL" id="JAGINT010000002">
    <property type="protein sequence ID" value="MBP2353571.1"/>
    <property type="molecule type" value="Genomic_DNA"/>
</dbReference>
<dbReference type="InterPro" id="IPR031325">
    <property type="entry name" value="RHS_repeat"/>
</dbReference>
<dbReference type="NCBIfam" id="TIGR01643">
    <property type="entry name" value="YD_repeat_2x"/>
    <property type="match status" value="1"/>
</dbReference>
<evidence type="ECO:0000256" key="3">
    <source>
        <dbReference type="SAM" id="SignalP"/>
    </source>
</evidence>
<dbReference type="Proteomes" id="UP000755585">
    <property type="component" value="Unassembled WGS sequence"/>
</dbReference>
<keyword evidence="6" id="KW-1185">Reference proteome</keyword>
<evidence type="ECO:0000256" key="1">
    <source>
        <dbReference type="ARBA" id="ARBA00022737"/>
    </source>
</evidence>
<feature type="chain" id="PRO_5046699977" evidence="3">
    <location>
        <begin position="31"/>
        <end position="2094"/>
    </location>
</feature>
<gene>
    <name evidence="5" type="ORF">JOF29_004681</name>
</gene>
<feature type="compositionally biased region" description="Low complexity" evidence="2">
    <location>
        <begin position="1027"/>
        <end position="1048"/>
    </location>
</feature>
<proteinExistence type="predicted"/>
<evidence type="ECO:0000256" key="2">
    <source>
        <dbReference type="SAM" id="MobiDB-lite"/>
    </source>
</evidence>
<feature type="region of interest" description="Disordered" evidence="2">
    <location>
        <begin position="34"/>
        <end position="64"/>
    </location>
</feature>
<comment type="caution">
    <text evidence="5">The sequence shown here is derived from an EMBL/GenBank/DDBJ whole genome shotgun (WGS) entry which is preliminary data.</text>
</comment>
<dbReference type="Gene3D" id="2.180.10.10">
    <property type="entry name" value="RHS repeat-associated core"/>
    <property type="match status" value="1"/>
</dbReference>
<feature type="signal peptide" evidence="3">
    <location>
        <begin position="1"/>
        <end position="30"/>
    </location>
</feature>
<reference evidence="5 6" key="1">
    <citation type="submission" date="2021-03" db="EMBL/GenBank/DDBJ databases">
        <title>Sequencing the genomes of 1000 actinobacteria strains.</title>
        <authorList>
            <person name="Klenk H.-P."/>
        </authorList>
    </citation>
    <scope>NUCLEOTIDE SEQUENCE [LARGE SCALE GENOMIC DNA]</scope>
    <source>
        <strain evidence="5 6">DSM 18824</strain>
    </source>
</reference>
<dbReference type="Pfam" id="PF05593">
    <property type="entry name" value="RHS_repeat"/>
    <property type="match status" value="1"/>
</dbReference>
<evidence type="ECO:0000259" key="4">
    <source>
        <dbReference type="Pfam" id="PF25023"/>
    </source>
</evidence>
<dbReference type="RefSeq" id="WP_209696514.1">
    <property type="nucleotide sequence ID" value="NZ_BAAAVU010000001.1"/>
</dbReference>
<name>A0ABS4UPL0_9ACTN</name>
<feature type="domain" description="Teneurin-like YD-shell" evidence="4">
    <location>
        <begin position="1706"/>
        <end position="1812"/>
    </location>
</feature>
<dbReference type="InterPro" id="IPR006311">
    <property type="entry name" value="TAT_signal"/>
</dbReference>
<dbReference type="InterPro" id="IPR056823">
    <property type="entry name" value="TEN-like_YD-shell"/>
</dbReference>
<dbReference type="PANTHER" id="PTHR32305">
    <property type="match status" value="1"/>
</dbReference>
<dbReference type="InterPro" id="IPR006530">
    <property type="entry name" value="YD"/>
</dbReference>
<dbReference type="PANTHER" id="PTHR32305:SF17">
    <property type="entry name" value="TRNA NUCLEASE WAPA"/>
    <property type="match status" value="1"/>
</dbReference>
<keyword evidence="3" id="KW-0732">Signal</keyword>
<dbReference type="NCBIfam" id="TIGR03696">
    <property type="entry name" value="Rhs_assc_core"/>
    <property type="match status" value="1"/>
</dbReference>
<protein>
    <submittedName>
        <fullName evidence="5">RHS repeat-associated protein</fullName>
    </submittedName>
</protein>
<evidence type="ECO:0000313" key="5">
    <source>
        <dbReference type="EMBL" id="MBP2353571.1"/>
    </source>
</evidence>
<organism evidence="5 6">
    <name type="scientific">Kribbella aluminosa</name>
    <dbReference type="NCBI Taxonomy" id="416017"/>
    <lineage>
        <taxon>Bacteria</taxon>
        <taxon>Bacillati</taxon>
        <taxon>Actinomycetota</taxon>
        <taxon>Actinomycetes</taxon>
        <taxon>Propionibacteriales</taxon>
        <taxon>Kribbellaceae</taxon>
        <taxon>Kribbella</taxon>
    </lineage>
</organism>
<accession>A0ABS4UPL0</accession>
<feature type="region of interest" description="Disordered" evidence="2">
    <location>
        <begin position="1027"/>
        <end position="1051"/>
    </location>
</feature>
<feature type="compositionally biased region" description="Polar residues" evidence="2">
    <location>
        <begin position="1079"/>
        <end position="1097"/>
    </location>
</feature>